<dbReference type="EMBL" id="NJHN03000067">
    <property type="protein sequence ID" value="KAH9417991.1"/>
    <property type="molecule type" value="Genomic_DNA"/>
</dbReference>
<comment type="caution">
    <text evidence="1">The sequence shown here is derived from an EMBL/GenBank/DDBJ whole genome shotgun (WGS) entry which is preliminary data.</text>
</comment>
<dbReference type="Proteomes" id="UP000887458">
    <property type="component" value="Unassembled WGS sequence"/>
</dbReference>
<reference evidence="1 2" key="2">
    <citation type="journal article" date="2022" name="Mol. Biol. Evol.">
        <title>Comparative Genomics Reveals Insights into the Divergent Evolution of Astigmatic Mites and Household Pest Adaptations.</title>
        <authorList>
            <person name="Xiong Q."/>
            <person name="Wan A.T."/>
            <person name="Liu X."/>
            <person name="Fung C.S."/>
            <person name="Xiao X."/>
            <person name="Malainual N."/>
            <person name="Hou J."/>
            <person name="Wang L."/>
            <person name="Wang M."/>
            <person name="Yang K.Y."/>
            <person name="Cui Y."/>
            <person name="Leung E.L."/>
            <person name="Nong W."/>
            <person name="Shin S.K."/>
            <person name="Au S.W."/>
            <person name="Jeong K.Y."/>
            <person name="Chew F.T."/>
            <person name="Hui J.H."/>
            <person name="Leung T.F."/>
            <person name="Tungtrongchitr A."/>
            <person name="Zhong N."/>
            <person name="Liu Z."/>
            <person name="Tsui S.K."/>
        </authorList>
    </citation>
    <scope>NUCLEOTIDE SEQUENCE [LARGE SCALE GENOMIC DNA]</scope>
    <source>
        <strain evidence="1">Derp</strain>
    </source>
</reference>
<evidence type="ECO:0000313" key="1">
    <source>
        <dbReference type="EMBL" id="KAH9417991.1"/>
    </source>
</evidence>
<proteinExistence type="predicted"/>
<reference evidence="1 2" key="1">
    <citation type="journal article" date="2018" name="J. Allergy Clin. Immunol.">
        <title>High-quality assembly of Dermatophagoides pteronyssinus genome and transcriptome reveals a wide range of novel allergens.</title>
        <authorList>
            <person name="Liu X.Y."/>
            <person name="Yang K.Y."/>
            <person name="Wang M.Q."/>
            <person name="Kwok J.S."/>
            <person name="Zeng X."/>
            <person name="Yang Z."/>
            <person name="Xiao X.J."/>
            <person name="Lau C.P."/>
            <person name="Li Y."/>
            <person name="Huang Z.M."/>
            <person name="Ba J.G."/>
            <person name="Yim A.K."/>
            <person name="Ouyang C.Y."/>
            <person name="Ngai S.M."/>
            <person name="Chan T.F."/>
            <person name="Leung E.L."/>
            <person name="Liu L."/>
            <person name="Liu Z.G."/>
            <person name="Tsui S.K."/>
        </authorList>
    </citation>
    <scope>NUCLEOTIDE SEQUENCE [LARGE SCALE GENOMIC DNA]</scope>
    <source>
        <strain evidence="1">Derp</strain>
    </source>
</reference>
<sequence>MRKKAHIKIILIDYVIKTFFIINDYRRKYIHAMIVNKMNINIPWKQIMDNESQQFIHDH</sequence>
<gene>
    <name evidence="1" type="ORF">DERP_008245</name>
</gene>
<name>A0ABQ8J608_DERPT</name>
<keyword evidence="2" id="KW-1185">Reference proteome</keyword>
<protein>
    <submittedName>
        <fullName evidence="1">Uncharacterized protein</fullName>
    </submittedName>
</protein>
<evidence type="ECO:0000313" key="2">
    <source>
        <dbReference type="Proteomes" id="UP000887458"/>
    </source>
</evidence>
<accession>A0ABQ8J608</accession>
<organism evidence="1 2">
    <name type="scientific">Dermatophagoides pteronyssinus</name>
    <name type="common">European house dust mite</name>
    <dbReference type="NCBI Taxonomy" id="6956"/>
    <lineage>
        <taxon>Eukaryota</taxon>
        <taxon>Metazoa</taxon>
        <taxon>Ecdysozoa</taxon>
        <taxon>Arthropoda</taxon>
        <taxon>Chelicerata</taxon>
        <taxon>Arachnida</taxon>
        <taxon>Acari</taxon>
        <taxon>Acariformes</taxon>
        <taxon>Sarcoptiformes</taxon>
        <taxon>Astigmata</taxon>
        <taxon>Psoroptidia</taxon>
        <taxon>Analgoidea</taxon>
        <taxon>Pyroglyphidae</taxon>
        <taxon>Dermatophagoidinae</taxon>
        <taxon>Dermatophagoides</taxon>
    </lineage>
</organism>